<accession>A0A7V2SI49</accession>
<dbReference type="AlphaFoldDB" id="A0A7V2SI49"/>
<evidence type="ECO:0000256" key="3">
    <source>
        <dbReference type="ARBA" id="ARBA00022538"/>
    </source>
</evidence>
<feature type="non-terminal residue" evidence="14">
    <location>
        <position position="450"/>
    </location>
</feature>
<feature type="transmembrane region" description="Helical" evidence="12">
    <location>
        <begin position="218"/>
        <end position="238"/>
    </location>
</feature>
<dbReference type="InterPro" id="IPR005821">
    <property type="entry name" value="Ion_trans_dom"/>
</dbReference>
<dbReference type="GO" id="GO:0005249">
    <property type="term" value="F:voltage-gated potassium channel activity"/>
    <property type="evidence" value="ECO:0007669"/>
    <property type="project" value="InterPro"/>
</dbReference>
<dbReference type="SUPFAM" id="SSF81324">
    <property type="entry name" value="Voltage-gated potassium channels"/>
    <property type="match status" value="1"/>
</dbReference>
<dbReference type="PANTHER" id="PTHR11537:SF254">
    <property type="entry name" value="POTASSIUM VOLTAGE-GATED CHANNEL PROTEIN SHAB"/>
    <property type="match status" value="1"/>
</dbReference>
<keyword evidence="5" id="KW-0631">Potassium channel</keyword>
<feature type="transmembrane region" description="Helical" evidence="12">
    <location>
        <begin position="250"/>
        <end position="275"/>
    </location>
</feature>
<sequence length="450" mass="52083">MIRTLRERLESKILHWAIGLNRSPRYRRLRERVTDLLENNQNPYKRFFDFFIIFLILSSVFILIWEVKHPVPAWLDYYDIYFVSFVFLVEYLLRLWISSDLTGDLVREYEQATAVGREFRLWPALVRGLRKKLAYMVTPAAIIDLLAILPAYRPLRVLRIFVLFRFLKLLRYTRSINQFVEVLATKRFELLTLLGLLIFVTLTGAIAIYVLEDMRNPAIHNIFDAVYWSLVTITTVGYGDIAPVTDMGRVIAMVIILFGIAMISFATSVIVSAFSEKLNELKEERIVEEINRKQEFLIICGYGQMTKMFFRQSEAKRYPYIILEKDPEKVQEALHDGYDAIVDDASRHETLARFNIKGSQVTVLCMSHDDVENIYIILNAKSVDPRIRVIARASTPKIVSKYERAGADHVLLPNQVAGTMMVTAILKPIMYKAIHAIFTGQNVALLDEVR</sequence>
<dbReference type="EMBL" id="DRNO01000083">
    <property type="protein sequence ID" value="HFC03457.1"/>
    <property type="molecule type" value="Genomic_DNA"/>
</dbReference>
<name>A0A7V2SI49_9BACT</name>
<keyword evidence="2" id="KW-0813">Transport</keyword>
<dbReference type="InterPro" id="IPR003148">
    <property type="entry name" value="RCK_N"/>
</dbReference>
<feature type="transmembrane region" description="Helical" evidence="12">
    <location>
        <begin position="133"/>
        <end position="152"/>
    </location>
</feature>
<dbReference type="Pfam" id="PF02254">
    <property type="entry name" value="TrkA_N"/>
    <property type="match status" value="1"/>
</dbReference>
<keyword evidence="10 14" id="KW-0407">Ion channel</keyword>
<dbReference type="Gene3D" id="1.10.287.70">
    <property type="match status" value="1"/>
</dbReference>
<keyword evidence="3" id="KW-0633">Potassium transport</keyword>
<dbReference type="GO" id="GO:0008076">
    <property type="term" value="C:voltage-gated potassium channel complex"/>
    <property type="evidence" value="ECO:0007669"/>
    <property type="project" value="InterPro"/>
</dbReference>
<evidence type="ECO:0000256" key="11">
    <source>
        <dbReference type="ARBA" id="ARBA00029579"/>
    </source>
</evidence>
<comment type="caution">
    <text evidence="14">The sequence shown here is derived from an EMBL/GenBank/DDBJ whole genome shotgun (WGS) entry which is preliminary data.</text>
</comment>
<feature type="transmembrane region" description="Helical" evidence="12">
    <location>
        <begin position="190"/>
        <end position="211"/>
    </location>
</feature>
<feature type="transmembrane region" description="Helical" evidence="12">
    <location>
        <begin position="47"/>
        <end position="65"/>
    </location>
</feature>
<evidence type="ECO:0000256" key="1">
    <source>
        <dbReference type="ARBA" id="ARBA00004141"/>
    </source>
</evidence>
<evidence type="ECO:0000256" key="4">
    <source>
        <dbReference type="ARBA" id="ARBA00022692"/>
    </source>
</evidence>
<dbReference type="Pfam" id="PF00520">
    <property type="entry name" value="Ion_trans"/>
    <property type="match status" value="1"/>
</dbReference>
<feature type="domain" description="RCK N-terminal" evidence="13">
    <location>
        <begin position="294"/>
        <end position="411"/>
    </location>
</feature>
<gene>
    <name evidence="14" type="ORF">ENJ74_01165</name>
</gene>
<evidence type="ECO:0000256" key="6">
    <source>
        <dbReference type="ARBA" id="ARBA00022958"/>
    </source>
</evidence>
<dbReference type="GO" id="GO:0001508">
    <property type="term" value="P:action potential"/>
    <property type="evidence" value="ECO:0007669"/>
    <property type="project" value="TreeGrafter"/>
</dbReference>
<evidence type="ECO:0000256" key="5">
    <source>
        <dbReference type="ARBA" id="ARBA00022826"/>
    </source>
</evidence>
<reference evidence="14" key="1">
    <citation type="journal article" date="2020" name="mSystems">
        <title>Genome- and Community-Level Interaction Insights into Carbon Utilization and Element Cycling Functions of Hydrothermarchaeota in Hydrothermal Sediment.</title>
        <authorList>
            <person name="Zhou Z."/>
            <person name="Liu Y."/>
            <person name="Xu W."/>
            <person name="Pan J."/>
            <person name="Luo Z.H."/>
            <person name="Li M."/>
        </authorList>
    </citation>
    <scope>NUCLEOTIDE SEQUENCE [LARGE SCALE GENOMIC DNA]</scope>
    <source>
        <strain evidence="14">HyVt-513</strain>
    </source>
</reference>
<dbReference type="InterPro" id="IPR028325">
    <property type="entry name" value="VG_K_chnl"/>
</dbReference>
<keyword evidence="9 12" id="KW-0472">Membrane</keyword>
<dbReference type="SUPFAM" id="SSF51735">
    <property type="entry name" value="NAD(P)-binding Rossmann-fold domains"/>
    <property type="match status" value="1"/>
</dbReference>
<evidence type="ECO:0000256" key="2">
    <source>
        <dbReference type="ARBA" id="ARBA00022448"/>
    </source>
</evidence>
<keyword evidence="6" id="KW-0630">Potassium</keyword>
<dbReference type="Gene3D" id="3.40.50.720">
    <property type="entry name" value="NAD(P)-binding Rossmann-like Domain"/>
    <property type="match status" value="1"/>
</dbReference>
<dbReference type="InterPro" id="IPR036291">
    <property type="entry name" value="NAD(P)-bd_dom_sf"/>
</dbReference>
<evidence type="ECO:0000256" key="7">
    <source>
        <dbReference type="ARBA" id="ARBA00022989"/>
    </source>
</evidence>
<evidence type="ECO:0000259" key="13">
    <source>
        <dbReference type="PROSITE" id="PS51201"/>
    </source>
</evidence>
<dbReference type="PROSITE" id="PS51201">
    <property type="entry name" value="RCK_N"/>
    <property type="match status" value="1"/>
</dbReference>
<proteinExistence type="predicted"/>
<evidence type="ECO:0000313" key="14">
    <source>
        <dbReference type="EMBL" id="HFC03457.1"/>
    </source>
</evidence>
<evidence type="ECO:0000256" key="10">
    <source>
        <dbReference type="ARBA" id="ARBA00023303"/>
    </source>
</evidence>
<organism evidence="14">
    <name type="scientific">Nitratifractor salsuginis</name>
    <dbReference type="NCBI Taxonomy" id="269261"/>
    <lineage>
        <taxon>Bacteria</taxon>
        <taxon>Pseudomonadati</taxon>
        <taxon>Campylobacterota</taxon>
        <taxon>Epsilonproteobacteria</taxon>
        <taxon>Campylobacterales</taxon>
        <taxon>Sulfurovaceae</taxon>
        <taxon>Nitratifractor</taxon>
    </lineage>
</organism>
<keyword evidence="7 12" id="KW-1133">Transmembrane helix</keyword>
<evidence type="ECO:0000256" key="9">
    <source>
        <dbReference type="ARBA" id="ARBA00023136"/>
    </source>
</evidence>
<evidence type="ECO:0000256" key="8">
    <source>
        <dbReference type="ARBA" id="ARBA00023065"/>
    </source>
</evidence>
<dbReference type="Proteomes" id="UP000885722">
    <property type="component" value="Unassembled WGS sequence"/>
</dbReference>
<protein>
    <recommendedName>
        <fullName evidence="11">BK channel</fullName>
    </recommendedName>
</protein>
<evidence type="ECO:0000256" key="12">
    <source>
        <dbReference type="SAM" id="Phobius"/>
    </source>
</evidence>
<feature type="transmembrane region" description="Helical" evidence="12">
    <location>
        <begin position="77"/>
        <end position="97"/>
    </location>
</feature>
<comment type="subcellular location">
    <subcellularLocation>
        <location evidence="1">Membrane</location>
        <topology evidence="1">Multi-pass membrane protein</topology>
    </subcellularLocation>
</comment>
<dbReference type="PRINTS" id="PR00169">
    <property type="entry name" value="KCHANNEL"/>
</dbReference>
<keyword evidence="4 12" id="KW-0812">Transmembrane</keyword>
<keyword evidence="8" id="KW-0406">Ion transport</keyword>
<dbReference type="PANTHER" id="PTHR11537">
    <property type="entry name" value="VOLTAGE-GATED POTASSIUM CHANNEL"/>
    <property type="match status" value="1"/>
</dbReference>